<dbReference type="EMBL" id="RCZK01000001">
    <property type="protein sequence ID" value="TPG15269.1"/>
    <property type="molecule type" value="Genomic_DNA"/>
</dbReference>
<evidence type="ECO:0008006" key="4">
    <source>
        <dbReference type="Google" id="ProtNLM"/>
    </source>
</evidence>
<accession>A0A502CT48</accession>
<dbReference type="Proteomes" id="UP000318413">
    <property type="component" value="Unassembled WGS sequence"/>
</dbReference>
<organism evidence="2 3">
    <name type="scientific">Sphingomonas oligophenolica</name>
    <dbReference type="NCBI Taxonomy" id="301154"/>
    <lineage>
        <taxon>Bacteria</taxon>
        <taxon>Pseudomonadati</taxon>
        <taxon>Pseudomonadota</taxon>
        <taxon>Alphaproteobacteria</taxon>
        <taxon>Sphingomonadales</taxon>
        <taxon>Sphingomonadaceae</taxon>
        <taxon>Sphingomonas</taxon>
    </lineage>
</organism>
<sequence length="75" mass="7584">MTRRAAPLLIASALLVGTPLLSACSGGSDAPPGTTTADEDRQLNDAAAMLDANSIDLNAVDAEDDAADANESNNR</sequence>
<comment type="caution">
    <text evidence="2">The sequence shown here is derived from an EMBL/GenBank/DDBJ whole genome shotgun (WGS) entry which is preliminary data.</text>
</comment>
<reference evidence="2 3" key="1">
    <citation type="journal article" date="2019" name="Environ. Microbiol.">
        <title>Species interactions and distinct microbial communities in high Arctic permafrost affected cryosols are associated with the CH4 and CO2 gas fluxes.</title>
        <authorList>
            <person name="Altshuler I."/>
            <person name="Hamel J."/>
            <person name="Turney S."/>
            <person name="Magnuson E."/>
            <person name="Levesque R."/>
            <person name="Greer C."/>
            <person name="Whyte L.G."/>
        </authorList>
    </citation>
    <scope>NUCLEOTIDE SEQUENCE [LARGE SCALE GENOMIC DNA]</scope>
    <source>
        <strain evidence="2 3">S5.1</strain>
    </source>
</reference>
<evidence type="ECO:0000313" key="2">
    <source>
        <dbReference type="EMBL" id="TPG15269.1"/>
    </source>
</evidence>
<name>A0A502CT48_9SPHN</name>
<protein>
    <recommendedName>
        <fullName evidence="4">Circumsporozoite protein</fullName>
    </recommendedName>
</protein>
<keyword evidence="3" id="KW-1185">Reference proteome</keyword>
<evidence type="ECO:0000256" key="1">
    <source>
        <dbReference type="SAM" id="SignalP"/>
    </source>
</evidence>
<dbReference type="OrthoDB" id="7585334at2"/>
<feature type="chain" id="PRO_5021459557" description="Circumsporozoite protein" evidence="1">
    <location>
        <begin position="24"/>
        <end position="75"/>
    </location>
</feature>
<gene>
    <name evidence="2" type="ORF">EAH84_00075</name>
</gene>
<dbReference type="AlphaFoldDB" id="A0A502CT48"/>
<feature type="signal peptide" evidence="1">
    <location>
        <begin position="1"/>
        <end position="23"/>
    </location>
</feature>
<proteinExistence type="predicted"/>
<evidence type="ECO:0000313" key="3">
    <source>
        <dbReference type="Proteomes" id="UP000318413"/>
    </source>
</evidence>
<dbReference type="RefSeq" id="WP_140865895.1">
    <property type="nucleotide sequence ID" value="NZ_RCZK01000001.1"/>
</dbReference>
<keyword evidence="1" id="KW-0732">Signal</keyword>
<dbReference type="PROSITE" id="PS51257">
    <property type="entry name" value="PROKAR_LIPOPROTEIN"/>
    <property type="match status" value="1"/>
</dbReference>